<dbReference type="Proteomes" id="UP000199519">
    <property type="component" value="Unassembled WGS sequence"/>
</dbReference>
<keyword evidence="5" id="KW-1185">Reference proteome</keyword>
<dbReference type="Pfam" id="PF14528">
    <property type="entry name" value="LAGLIDADG_3"/>
    <property type="match status" value="1"/>
</dbReference>
<evidence type="ECO:0000313" key="3">
    <source>
        <dbReference type="EMBL" id="SET18021.1"/>
    </source>
</evidence>
<evidence type="ECO:0000313" key="4">
    <source>
        <dbReference type="Proteomes" id="UP000198612"/>
    </source>
</evidence>
<dbReference type="SUPFAM" id="SSF55608">
    <property type="entry name" value="Homing endonucleases"/>
    <property type="match status" value="1"/>
</dbReference>
<dbReference type="Proteomes" id="UP000198612">
    <property type="component" value="Unassembled WGS sequence"/>
</dbReference>
<dbReference type="InterPro" id="IPR027434">
    <property type="entry name" value="Homing_endonucl"/>
</dbReference>
<gene>
    <name evidence="2" type="ORF">SAMN04488598_1437</name>
    <name evidence="3" type="ORF">SAMN04515652_13520</name>
</gene>
<dbReference type="RefSeq" id="WP_089720687.1">
    <property type="nucleotide sequence ID" value="NZ_FNBJ01000043.1"/>
</dbReference>
<organism evidence="3 4">
    <name type="scientific">Halanaerobium congolense</name>
    <dbReference type="NCBI Taxonomy" id="54121"/>
    <lineage>
        <taxon>Bacteria</taxon>
        <taxon>Bacillati</taxon>
        <taxon>Bacillota</taxon>
        <taxon>Clostridia</taxon>
        <taxon>Halanaerobiales</taxon>
        <taxon>Halanaerobiaceae</taxon>
        <taxon>Halanaerobium</taxon>
    </lineage>
</organism>
<name>A0A1I0CEL8_9FIRM</name>
<evidence type="ECO:0000313" key="5">
    <source>
        <dbReference type="Proteomes" id="UP000199519"/>
    </source>
</evidence>
<evidence type="ECO:0000259" key="1">
    <source>
        <dbReference type="Pfam" id="PF14528"/>
    </source>
</evidence>
<dbReference type="AlphaFoldDB" id="A0A1I0CEL8"/>
<accession>A0A1I0CEL8</accession>
<feature type="domain" description="Homing endonuclease LAGLIDADG" evidence="1">
    <location>
        <begin position="17"/>
        <end position="83"/>
    </location>
</feature>
<evidence type="ECO:0000313" key="2">
    <source>
        <dbReference type="EMBL" id="SDG06840.1"/>
    </source>
</evidence>
<sequence length="190" mass="22810">MSDLFLPGRILGIFWTTASWSSTEKNIQLSNKNYSIIKEVQNYLAKLGFKYTIYQSPTEEKRPGYKYNCYKMKIYNNYIIQQLREKYNWRGQREETRYYPKFDSKQQEVEFLRYYIKDKGSFDSLNTKRGKKKRYRVWANYSFADCLSKKISKIVGVNQNKPCHHSQSDITMTISYQSQKDVPRLLNFVN</sequence>
<dbReference type="GO" id="GO:0004519">
    <property type="term" value="F:endonuclease activity"/>
    <property type="evidence" value="ECO:0007669"/>
    <property type="project" value="InterPro"/>
</dbReference>
<protein>
    <submittedName>
        <fullName evidence="3">LAGLIDADG-like domain-containing protein</fullName>
    </submittedName>
</protein>
<dbReference type="EMBL" id="FNBJ01000043">
    <property type="protein sequence ID" value="SDG06840.1"/>
    <property type="molecule type" value="Genomic_DNA"/>
</dbReference>
<dbReference type="Gene3D" id="3.10.28.10">
    <property type="entry name" value="Homing endonucleases"/>
    <property type="match status" value="1"/>
</dbReference>
<dbReference type="EMBL" id="FOHG01000035">
    <property type="protein sequence ID" value="SET18021.1"/>
    <property type="molecule type" value="Genomic_DNA"/>
</dbReference>
<proteinExistence type="predicted"/>
<dbReference type="InterPro" id="IPR004860">
    <property type="entry name" value="LAGLIDADG_dom"/>
</dbReference>
<reference evidence="4 5" key="1">
    <citation type="submission" date="2016-10" db="EMBL/GenBank/DDBJ databases">
        <authorList>
            <person name="Varghese N."/>
            <person name="Submissions S."/>
        </authorList>
    </citation>
    <scope>NUCLEOTIDE SEQUENCE [LARGE SCALE GENOMIC DNA]</scope>
    <source>
        <strain evidence="2 5">WG2</strain>
        <strain evidence="3 4">WG5</strain>
    </source>
</reference>